<dbReference type="Proteomes" id="UP000245946">
    <property type="component" value="Unassembled WGS sequence"/>
</dbReference>
<feature type="region of interest" description="Disordered" evidence="4">
    <location>
        <begin position="1"/>
        <end position="27"/>
    </location>
</feature>
<feature type="compositionally biased region" description="Basic and acidic residues" evidence="4">
    <location>
        <begin position="17"/>
        <end position="27"/>
    </location>
</feature>
<dbReference type="STRING" id="58919.A0A316ZHK6"/>
<dbReference type="InterPro" id="IPR038277">
    <property type="entry name" value="UreF_sf"/>
</dbReference>
<dbReference type="AlphaFoldDB" id="A0A316ZHK6"/>
<dbReference type="PANTHER" id="PTHR33620:SF1">
    <property type="entry name" value="UREASE ACCESSORY PROTEIN F"/>
    <property type="match status" value="1"/>
</dbReference>
<evidence type="ECO:0000256" key="1">
    <source>
        <dbReference type="ARBA" id="ARBA00022988"/>
    </source>
</evidence>
<dbReference type="Gene3D" id="1.10.4190.10">
    <property type="entry name" value="Urease accessory protein UreF"/>
    <property type="match status" value="1"/>
</dbReference>
<proteinExistence type="inferred from homology"/>
<reference evidence="5 6" key="1">
    <citation type="journal article" date="2018" name="Mol. Biol. Evol.">
        <title>Broad Genomic Sampling Reveals a Smut Pathogenic Ancestry of the Fungal Clade Ustilaginomycotina.</title>
        <authorList>
            <person name="Kijpornyongpan T."/>
            <person name="Mondo S.J."/>
            <person name="Barry K."/>
            <person name="Sandor L."/>
            <person name="Lee J."/>
            <person name="Lipzen A."/>
            <person name="Pangilinan J."/>
            <person name="LaButti K."/>
            <person name="Hainaut M."/>
            <person name="Henrissat B."/>
            <person name="Grigoriev I.V."/>
            <person name="Spatafora J.W."/>
            <person name="Aime M.C."/>
        </authorList>
    </citation>
    <scope>NUCLEOTIDE SEQUENCE [LARGE SCALE GENOMIC DNA]</scope>
    <source>
        <strain evidence="5 6">MCA 4186</strain>
    </source>
</reference>
<evidence type="ECO:0000256" key="4">
    <source>
        <dbReference type="SAM" id="MobiDB-lite"/>
    </source>
</evidence>
<protein>
    <recommendedName>
        <fullName evidence="7">Urease accessory protein UreF</fullName>
    </recommendedName>
</protein>
<keyword evidence="1" id="KW-0996">Nickel insertion</keyword>
<dbReference type="EMBL" id="KZ819284">
    <property type="protein sequence ID" value="PWO00992.1"/>
    <property type="molecule type" value="Genomic_DNA"/>
</dbReference>
<dbReference type="Pfam" id="PF01730">
    <property type="entry name" value="UreF"/>
    <property type="match status" value="1"/>
</dbReference>
<keyword evidence="6" id="KW-1185">Reference proteome</keyword>
<evidence type="ECO:0000313" key="5">
    <source>
        <dbReference type="EMBL" id="PWO00992.1"/>
    </source>
</evidence>
<dbReference type="InterPro" id="IPR002639">
    <property type="entry name" value="UreF"/>
</dbReference>
<evidence type="ECO:0008006" key="7">
    <source>
        <dbReference type="Google" id="ProtNLM"/>
    </source>
</evidence>
<evidence type="ECO:0000256" key="3">
    <source>
        <dbReference type="ARBA" id="ARBA00046339"/>
    </source>
</evidence>
<gene>
    <name evidence="5" type="ORF">FA09DRAFT_327702</name>
</gene>
<dbReference type="OrthoDB" id="2550922at2759"/>
<organism evidence="5 6">
    <name type="scientific">Tilletiopsis washingtonensis</name>
    <dbReference type="NCBI Taxonomy" id="58919"/>
    <lineage>
        <taxon>Eukaryota</taxon>
        <taxon>Fungi</taxon>
        <taxon>Dikarya</taxon>
        <taxon>Basidiomycota</taxon>
        <taxon>Ustilaginomycotina</taxon>
        <taxon>Exobasidiomycetes</taxon>
        <taxon>Entylomatales</taxon>
        <taxon>Entylomatales incertae sedis</taxon>
        <taxon>Tilletiopsis</taxon>
    </lineage>
</organism>
<sequence>MDSVAGPSQPQASASQPRHEQGLKSEAEQEALQEHLLLLLGDSNLPTGGFVASAGLESFAAHGLLRSASAQTASAQMLSFLAASLASYARSVMPYLLDAHALAQRGADAADALITLDVHHEASLLSTAARRASIAQGAALLTLHSKAFAEPLPLARGLQVPQSAKPPAEAALEAFRMQLRKGKTAGHLAVCWGLFAAALGIDAARAARMHLFLQARAMLSSAIRLNILGPYAAHSLLHHHLRAVLRQALAACGAAPGTQLAAAAPQREGKEEAVRDEDEAQGWAWDWDDEGAWAAEEGGKQVGGAPAVTWPLGEIVQARHDVLHSRMFNS</sequence>
<evidence type="ECO:0000256" key="2">
    <source>
        <dbReference type="ARBA" id="ARBA00023186"/>
    </source>
</evidence>
<evidence type="ECO:0000313" key="6">
    <source>
        <dbReference type="Proteomes" id="UP000245946"/>
    </source>
</evidence>
<keyword evidence="2" id="KW-0143">Chaperone</keyword>
<dbReference type="GeneID" id="37269035"/>
<comment type="similarity">
    <text evidence="3">Belongs to the UreF family.</text>
</comment>
<name>A0A316ZHK6_9BASI</name>
<dbReference type="GO" id="GO:0016151">
    <property type="term" value="F:nickel cation binding"/>
    <property type="evidence" value="ECO:0007669"/>
    <property type="project" value="InterPro"/>
</dbReference>
<dbReference type="PANTHER" id="PTHR33620">
    <property type="entry name" value="UREASE ACCESSORY PROTEIN F"/>
    <property type="match status" value="1"/>
</dbReference>
<accession>A0A316ZHK6</accession>
<feature type="compositionally biased region" description="Polar residues" evidence="4">
    <location>
        <begin position="1"/>
        <end position="16"/>
    </location>
</feature>
<dbReference type="RefSeq" id="XP_025601270.1">
    <property type="nucleotide sequence ID" value="XM_025741491.1"/>
</dbReference>